<name>A0A3D9IUG5_9BACL</name>
<keyword evidence="5" id="KW-0805">Transcription regulation</keyword>
<dbReference type="PANTHER" id="PTHR46577">
    <property type="entry name" value="HTH-TYPE TRANSCRIPTIONAL REGULATORY PROTEIN GABR"/>
    <property type="match status" value="1"/>
</dbReference>
<dbReference type="InterPro" id="IPR004839">
    <property type="entry name" value="Aminotransferase_I/II_large"/>
</dbReference>
<accession>A0A3D9IUG5</accession>
<dbReference type="PROSITE" id="PS50949">
    <property type="entry name" value="HTH_GNTR"/>
    <property type="match status" value="1"/>
</dbReference>
<evidence type="ECO:0000256" key="4">
    <source>
        <dbReference type="ARBA" id="ARBA00022898"/>
    </source>
</evidence>
<comment type="cofactor">
    <cofactor evidence="1">
        <name>pyridoxal 5'-phosphate</name>
        <dbReference type="ChEBI" id="CHEBI:597326"/>
    </cofactor>
</comment>
<dbReference type="InterPro" id="IPR015421">
    <property type="entry name" value="PyrdxlP-dep_Trfase_major"/>
</dbReference>
<dbReference type="Proteomes" id="UP000256977">
    <property type="component" value="Unassembled WGS sequence"/>
</dbReference>
<evidence type="ECO:0000256" key="6">
    <source>
        <dbReference type="ARBA" id="ARBA00023125"/>
    </source>
</evidence>
<dbReference type="OrthoDB" id="9808770at2"/>
<comment type="caution">
    <text evidence="9">The sequence shown here is derived from an EMBL/GenBank/DDBJ whole genome shotgun (WGS) entry which is preliminary data.</text>
</comment>
<dbReference type="EMBL" id="QRDZ01000020">
    <property type="protein sequence ID" value="RED65335.1"/>
    <property type="molecule type" value="Genomic_DNA"/>
</dbReference>
<dbReference type="InterPro" id="IPR036390">
    <property type="entry name" value="WH_DNA-bd_sf"/>
</dbReference>
<dbReference type="CDD" id="cd00609">
    <property type="entry name" value="AAT_like"/>
    <property type="match status" value="1"/>
</dbReference>
<dbReference type="Pfam" id="PF00392">
    <property type="entry name" value="GntR"/>
    <property type="match status" value="1"/>
</dbReference>
<reference evidence="9 10" key="1">
    <citation type="submission" date="2018-07" db="EMBL/GenBank/DDBJ databases">
        <title>Genomic Encyclopedia of Type Strains, Phase III (KMG-III): the genomes of soil and plant-associated and newly described type strains.</title>
        <authorList>
            <person name="Whitman W."/>
        </authorList>
    </citation>
    <scope>NUCLEOTIDE SEQUENCE [LARGE SCALE GENOMIC DNA]</scope>
    <source>
        <strain evidence="9 10">CECT 7287</strain>
    </source>
</reference>
<evidence type="ECO:0000313" key="9">
    <source>
        <dbReference type="EMBL" id="RED65335.1"/>
    </source>
</evidence>
<dbReference type="GO" id="GO:0003700">
    <property type="term" value="F:DNA-binding transcription factor activity"/>
    <property type="evidence" value="ECO:0007669"/>
    <property type="project" value="InterPro"/>
</dbReference>
<dbReference type="SMART" id="SM00345">
    <property type="entry name" value="HTH_GNTR"/>
    <property type="match status" value="1"/>
</dbReference>
<evidence type="ECO:0000313" key="10">
    <source>
        <dbReference type="Proteomes" id="UP000256977"/>
    </source>
</evidence>
<evidence type="ECO:0000259" key="8">
    <source>
        <dbReference type="PROSITE" id="PS50949"/>
    </source>
</evidence>
<keyword evidence="4" id="KW-0663">Pyridoxal phosphate</keyword>
<dbReference type="PANTHER" id="PTHR46577:SF1">
    <property type="entry name" value="HTH-TYPE TRANSCRIPTIONAL REGULATORY PROTEIN GABR"/>
    <property type="match status" value="1"/>
</dbReference>
<evidence type="ECO:0000256" key="2">
    <source>
        <dbReference type="ARBA" id="ARBA00005384"/>
    </source>
</evidence>
<dbReference type="Gene3D" id="1.10.10.10">
    <property type="entry name" value="Winged helix-like DNA-binding domain superfamily/Winged helix DNA-binding domain"/>
    <property type="match status" value="1"/>
</dbReference>
<proteinExistence type="inferred from homology"/>
<dbReference type="Pfam" id="PF00155">
    <property type="entry name" value="Aminotran_1_2"/>
    <property type="match status" value="1"/>
</dbReference>
<dbReference type="GO" id="GO:0003677">
    <property type="term" value="F:DNA binding"/>
    <property type="evidence" value="ECO:0007669"/>
    <property type="project" value="UniProtKB-KW"/>
</dbReference>
<evidence type="ECO:0000256" key="5">
    <source>
        <dbReference type="ARBA" id="ARBA00023015"/>
    </source>
</evidence>
<keyword evidence="3 9" id="KW-0032">Aminotransferase</keyword>
<evidence type="ECO:0000256" key="7">
    <source>
        <dbReference type="ARBA" id="ARBA00023163"/>
    </source>
</evidence>
<dbReference type="InterPro" id="IPR036388">
    <property type="entry name" value="WH-like_DNA-bd_sf"/>
</dbReference>
<keyword evidence="10" id="KW-1185">Reference proteome</keyword>
<comment type="similarity">
    <text evidence="2">In the C-terminal section; belongs to the class-I pyridoxal-phosphate-dependent aminotransferase family.</text>
</comment>
<gene>
    <name evidence="9" type="ORF">DFP98_12084</name>
</gene>
<evidence type="ECO:0000256" key="3">
    <source>
        <dbReference type="ARBA" id="ARBA00022576"/>
    </source>
</evidence>
<keyword evidence="9" id="KW-0808">Transferase</keyword>
<keyword evidence="6" id="KW-0238">DNA-binding</keyword>
<sequence>MWGIELRDKSEISLARQIFLTLKQRILAGQIAQGEALPSTRELAKGVGVSRNTVSEAYDMLWTEGFIVSRQGAPSRVAEGLQITSGNAAPNPERTKEPTPILWDFKTGQPDLSLFPRQLWSQMIGQAASHLSVRQLAYSSPRGYWPLCEEIAHWLLRSRSMEVDPEDIFITSGATQALHLLVDLLYREGHAFALESPSHQGIRTVIGDRGYPLHWMPVDNQGADISTLRDQNVAAVYVTPSHQFPLGGILPAGRRAALIRLAMANDFYVIEDDYDSEFRYAVAPVSPIYSMDSSRVIYVGTFSKTLFPALRLGFAILPKPLQARWKHHRMYMDVQNPILEQIALAEFLNKRKMDKHVQRMRRVYGEKRNVLLRSVERSFGSSVQPWGDVSGLHVALQFPGMEFGESFIRACREAGIRIASVSQYCSIPGDHQDKLLVGYGHLSHGQIEKGIEALHEFIARGVEGS</sequence>
<dbReference type="AlphaFoldDB" id="A0A3D9IUG5"/>
<dbReference type="SUPFAM" id="SSF53383">
    <property type="entry name" value="PLP-dependent transferases"/>
    <property type="match status" value="1"/>
</dbReference>
<dbReference type="InterPro" id="IPR051446">
    <property type="entry name" value="HTH_trans_reg/aminotransferase"/>
</dbReference>
<dbReference type="InterPro" id="IPR015424">
    <property type="entry name" value="PyrdxlP-dep_Trfase"/>
</dbReference>
<organism evidence="9 10">
    <name type="scientific">Cohnella phaseoli</name>
    <dbReference type="NCBI Taxonomy" id="456490"/>
    <lineage>
        <taxon>Bacteria</taxon>
        <taxon>Bacillati</taxon>
        <taxon>Bacillota</taxon>
        <taxon>Bacilli</taxon>
        <taxon>Bacillales</taxon>
        <taxon>Paenibacillaceae</taxon>
        <taxon>Cohnella</taxon>
    </lineage>
</organism>
<dbReference type="PRINTS" id="PR00035">
    <property type="entry name" value="HTHGNTR"/>
</dbReference>
<protein>
    <submittedName>
        <fullName evidence="9">GntR family transcriptional regulator/MocR family aminotransferase</fullName>
    </submittedName>
</protein>
<dbReference type="RefSeq" id="WP_116063000.1">
    <property type="nucleotide sequence ID" value="NZ_QRDZ01000020.1"/>
</dbReference>
<evidence type="ECO:0000256" key="1">
    <source>
        <dbReference type="ARBA" id="ARBA00001933"/>
    </source>
</evidence>
<dbReference type="SUPFAM" id="SSF46785">
    <property type="entry name" value="Winged helix' DNA-binding domain"/>
    <property type="match status" value="1"/>
</dbReference>
<feature type="domain" description="HTH gntR-type" evidence="8">
    <location>
        <begin position="12"/>
        <end position="80"/>
    </location>
</feature>
<dbReference type="GO" id="GO:0030170">
    <property type="term" value="F:pyridoxal phosphate binding"/>
    <property type="evidence" value="ECO:0007669"/>
    <property type="project" value="InterPro"/>
</dbReference>
<keyword evidence="7" id="KW-0804">Transcription</keyword>
<dbReference type="GO" id="GO:0008483">
    <property type="term" value="F:transaminase activity"/>
    <property type="evidence" value="ECO:0007669"/>
    <property type="project" value="UniProtKB-KW"/>
</dbReference>
<dbReference type="Gene3D" id="3.40.640.10">
    <property type="entry name" value="Type I PLP-dependent aspartate aminotransferase-like (Major domain)"/>
    <property type="match status" value="1"/>
</dbReference>
<dbReference type="InterPro" id="IPR000524">
    <property type="entry name" value="Tscrpt_reg_HTH_GntR"/>
</dbReference>
<dbReference type="CDD" id="cd07377">
    <property type="entry name" value="WHTH_GntR"/>
    <property type="match status" value="1"/>
</dbReference>